<keyword evidence="1" id="KW-0472">Membrane</keyword>
<dbReference type="AlphaFoldDB" id="A0A804J5T8"/>
<evidence type="ECO:0000313" key="3">
    <source>
        <dbReference type="Proteomes" id="UP000012960"/>
    </source>
</evidence>
<dbReference type="Proteomes" id="UP000012960">
    <property type="component" value="Unplaced"/>
</dbReference>
<keyword evidence="1" id="KW-0812">Transmembrane</keyword>
<keyword evidence="1" id="KW-1133">Transmembrane helix</keyword>
<keyword evidence="3" id="KW-1185">Reference proteome</keyword>
<organism evidence="2 3">
    <name type="scientific">Musa acuminata subsp. malaccensis</name>
    <name type="common">Wild banana</name>
    <name type="synonym">Musa malaccensis</name>
    <dbReference type="NCBI Taxonomy" id="214687"/>
    <lineage>
        <taxon>Eukaryota</taxon>
        <taxon>Viridiplantae</taxon>
        <taxon>Streptophyta</taxon>
        <taxon>Embryophyta</taxon>
        <taxon>Tracheophyta</taxon>
        <taxon>Spermatophyta</taxon>
        <taxon>Magnoliopsida</taxon>
        <taxon>Liliopsida</taxon>
        <taxon>Zingiberales</taxon>
        <taxon>Musaceae</taxon>
        <taxon>Musa</taxon>
    </lineage>
</organism>
<reference evidence="2" key="1">
    <citation type="submission" date="2021-05" db="UniProtKB">
        <authorList>
            <consortium name="EnsemblPlants"/>
        </authorList>
    </citation>
    <scope>IDENTIFICATION</scope>
    <source>
        <strain evidence="2">subsp. malaccensis</strain>
    </source>
</reference>
<dbReference type="EnsemblPlants" id="Ma05_t18240.1">
    <property type="protein sequence ID" value="Ma05_p18240.1"/>
    <property type="gene ID" value="Ma05_g18240"/>
</dbReference>
<name>A0A804J5T8_MUSAM</name>
<proteinExistence type="predicted"/>
<evidence type="ECO:0000256" key="1">
    <source>
        <dbReference type="SAM" id="Phobius"/>
    </source>
</evidence>
<protein>
    <submittedName>
        <fullName evidence="2">Uncharacterized protein</fullName>
    </submittedName>
</protein>
<accession>A0A804J5T8</accession>
<dbReference type="InParanoid" id="A0A804J5T8"/>
<evidence type="ECO:0000313" key="2">
    <source>
        <dbReference type="EnsemblPlants" id="Ma05_p18240.1"/>
    </source>
</evidence>
<feature type="transmembrane region" description="Helical" evidence="1">
    <location>
        <begin position="24"/>
        <end position="44"/>
    </location>
</feature>
<sequence>MIQYLTEGQSRMYHKATPQSSKKIYIYIYIYLFIYFFFFLFFFFL</sequence>
<dbReference type="Gramene" id="Ma05_t18240.1">
    <property type="protein sequence ID" value="Ma05_p18240.1"/>
    <property type="gene ID" value="Ma05_g18240"/>
</dbReference>